<dbReference type="GO" id="GO:0005773">
    <property type="term" value="C:vacuole"/>
    <property type="evidence" value="ECO:0007669"/>
    <property type="project" value="GOC"/>
</dbReference>
<feature type="region of interest" description="Disordered" evidence="2">
    <location>
        <begin position="68"/>
        <end position="94"/>
    </location>
</feature>
<dbReference type="Pfam" id="PF09783">
    <property type="entry name" value="Vac_ImportDeg"/>
    <property type="match status" value="1"/>
</dbReference>
<proteinExistence type="inferred from homology"/>
<dbReference type="OrthoDB" id="62at2759"/>
<sequence length="586" mass="66803">MPPPNSASHGTPALSPTTPAPEPLSRRSSIPDSPIPVESDNAHDENVNFLRSRSLLYNPLLPALSRHRRRRYQTSHPRQMEDLPADDRMDLDDPSNLRLSVEINRRIPIVRRHREEPRNMPNYESRRSNSRSLYGWAPGSDDEDEERRREESDDDQIQPFLHAVPDRNTTSSRSRRQEFTAHTPPITAAGDGPTEASSRWLNGPIPMELLQSTRRQPRPARTRTLENFLLDRYGARSNDEDEADRTWSSSSTRAPAYRYRPPSSRDSHRPLTHSDLRARVAAHRQLHSSTPGDSVLKDTINYLDRLRYSNSFEESINSAAATGFISLENFSLKDSDFILDINTIVPPAPCSWLRPGVVFSGCQRAANAGCSVLSQRVQSPHTPTEPVIVNGSDSTRISVYTSTGRRYFANARDENWPVKVTIHSINYTDMTLSGTMEAYNIPDKSSPTHDAHIVTFLEGEIIDFNKHTLETKNFKADADIDSTYWRELPPFKDLPDSEIAKNLVSKKWITEELVQGWILMRWKERCFITPTDARQGLTISGFYYISLRREDGHIDGLYYDPGSSPYQQLSLKPETSKMIRPSYNFR</sequence>
<feature type="compositionally biased region" description="Basic and acidic residues" evidence="2">
    <location>
        <begin position="78"/>
        <end position="88"/>
    </location>
</feature>
<evidence type="ECO:0000256" key="1">
    <source>
        <dbReference type="ARBA" id="ARBA00061469"/>
    </source>
</evidence>
<evidence type="ECO:0000256" key="2">
    <source>
        <dbReference type="SAM" id="MobiDB-lite"/>
    </source>
</evidence>
<dbReference type="GO" id="GO:0007039">
    <property type="term" value="P:protein catabolic process in the vacuole"/>
    <property type="evidence" value="ECO:0007669"/>
    <property type="project" value="TreeGrafter"/>
</dbReference>
<dbReference type="PANTHER" id="PTHR14534:SF3">
    <property type="entry name" value="GID COMPLEX SUBUNIT 4 HOMOLOG"/>
    <property type="match status" value="1"/>
</dbReference>
<feature type="region of interest" description="Disordered" evidence="2">
    <location>
        <begin position="1"/>
        <end position="42"/>
    </location>
</feature>
<dbReference type="GO" id="GO:0045721">
    <property type="term" value="P:negative regulation of gluconeogenesis"/>
    <property type="evidence" value="ECO:0007669"/>
    <property type="project" value="TreeGrafter"/>
</dbReference>
<dbReference type="GO" id="GO:0034657">
    <property type="term" value="C:GID complex"/>
    <property type="evidence" value="ECO:0007669"/>
    <property type="project" value="TreeGrafter"/>
</dbReference>
<dbReference type="EMBL" id="MNBE01000723">
    <property type="protein sequence ID" value="OKO93715.1"/>
    <property type="molecule type" value="Genomic_DNA"/>
</dbReference>
<dbReference type="Proteomes" id="UP000186955">
    <property type="component" value="Unassembled WGS sequence"/>
</dbReference>
<dbReference type="GO" id="GO:0006623">
    <property type="term" value="P:protein targeting to vacuole"/>
    <property type="evidence" value="ECO:0007669"/>
    <property type="project" value="TreeGrafter"/>
</dbReference>
<feature type="region of interest" description="Disordered" evidence="2">
    <location>
        <begin position="118"/>
        <end position="201"/>
    </location>
</feature>
<evidence type="ECO:0008006" key="5">
    <source>
        <dbReference type="Google" id="ProtNLM"/>
    </source>
</evidence>
<feature type="region of interest" description="Disordered" evidence="2">
    <location>
        <begin position="236"/>
        <end position="270"/>
    </location>
</feature>
<comment type="caution">
    <text evidence="3">The sequence shown here is derived from an EMBL/GenBank/DDBJ whole genome shotgun (WGS) entry which is preliminary data.</text>
</comment>
<evidence type="ECO:0000313" key="3">
    <source>
        <dbReference type="EMBL" id="OKO93715.1"/>
    </source>
</evidence>
<dbReference type="GO" id="GO:0043161">
    <property type="term" value="P:proteasome-mediated ubiquitin-dependent protein catabolic process"/>
    <property type="evidence" value="ECO:0007669"/>
    <property type="project" value="TreeGrafter"/>
</dbReference>
<dbReference type="PANTHER" id="PTHR14534">
    <property type="entry name" value="VACUOLAR IMPORT AND DEGRADATION PROTEIN 24"/>
    <property type="match status" value="1"/>
</dbReference>
<dbReference type="InterPro" id="IPR018618">
    <property type="entry name" value="GID4/10-like"/>
</dbReference>
<comment type="similarity">
    <text evidence="1">Belongs to the GID4/VID24 family.</text>
</comment>
<dbReference type="AlphaFoldDB" id="A0A1Q5T0V3"/>
<evidence type="ECO:0000313" key="4">
    <source>
        <dbReference type="Proteomes" id="UP000186955"/>
    </source>
</evidence>
<gene>
    <name evidence="3" type="ORF">PENSUB_11994</name>
</gene>
<dbReference type="STRING" id="1316194.A0A1Q5T0V3"/>
<name>A0A1Q5T0V3_9EURO</name>
<reference evidence="3 4" key="1">
    <citation type="submission" date="2016-10" db="EMBL/GenBank/DDBJ databases">
        <title>Genome sequence of the ascomycete fungus Penicillium subrubescens.</title>
        <authorList>
            <person name="De Vries R.P."/>
            <person name="Peng M."/>
            <person name="Dilokpimol A."/>
            <person name="Hilden K."/>
            <person name="Makela M.R."/>
            <person name="Grigoriev I."/>
            <person name="Riley R."/>
            <person name="Granchi Z."/>
        </authorList>
    </citation>
    <scope>NUCLEOTIDE SEQUENCE [LARGE SCALE GENOMIC DNA]</scope>
    <source>
        <strain evidence="3 4">CBS 132785</strain>
    </source>
</reference>
<feature type="compositionally biased region" description="Low complexity" evidence="2">
    <location>
        <begin position="26"/>
        <end position="36"/>
    </location>
</feature>
<organism evidence="3 4">
    <name type="scientific">Penicillium subrubescens</name>
    <dbReference type="NCBI Taxonomy" id="1316194"/>
    <lineage>
        <taxon>Eukaryota</taxon>
        <taxon>Fungi</taxon>
        <taxon>Dikarya</taxon>
        <taxon>Ascomycota</taxon>
        <taxon>Pezizomycotina</taxon>
        <taxon>Eurotiomycetes</taxon>
        <taxon>Eurotiomycetidae</taxon>
        <taxon>Eurotiales</taxon>
        <taxon>Aspergillaceae</taxon>
        <taxon>Penicillium</taxon>
    </lineage>
</organism>
<feature type="compositionally biased region" description="Polar residues" evidence="2">
    <location>
        <begin position="1"/>
        <end position="17"/>
    </location>
</feature>
<keyword evidence="4" id="KW-1185">Reference proteome</keyword>
<protein>
    <recommendedName>
        <fullName evidence="5">Glucose-induced degradation protein 4-like protein</fullName>
    </recommendedName>
</protein>
<accession>A0A1Q5T0V3</accession>